<dbReference type="Pfam" id="PF18665">
    <property type="entry name" value="TetR_C_37"/>
    <property type="match status" value="1"/>
</dbReference>
<protein>
    <recommendedName>
        <fullName evidence="3">Biofilm operon icaADBC HTH-type negative transcriptional regulator IcaR</fullName>
    </recommendedName>
    <alternativeName>
        <fullName evidence="8">Intercellular adhesion protein R</fullName>
    </alternativeName>
</protein>
<gene>
    <name evidence="11" type="ORF">OB69_14675</name>
</gene>
<dbReference type="EMBL" id="JSVA01000017">
    <property type="protein sequence ID" value="KOF01978.1"/>
    <property type="molecule type" value="Genomic_DNA"/>
</dbReference>
<evidence type="ECO:0000313" key="12">
    <source>
        <dbReference type="Proteomes" id="UP000036908"/>
    </source>
</evidence>
<dbReference type="Gene3D" id="1.10.357.10">
    <property type="entry name" value="Tetracycline Repressor, domain 2"/>
    <property type="match status" value="1"/>
</dbReference>
<proteinExistence type="predicted"/>
<accession>A0A0L8AHW3</accession>
<keyword evidence="7" id="KW-0804">Transcription</keyword>
<evidence type="ECO:0000256" key="7">
    <source>
        <dbReference type="ARBA" id="ARBA00023163"/>
    </source>
</evidence>
<sequence>MGRKNIKDLRRQEIVKAFYKTAKAEGLQNTSIAKIAEAMDVNPSLILHNFKNKDELVLALIDYILSRYQKIYSTQKDGTSIDHLKEVLNNLFSRKWNALISDDVYYSCYSLIFRNNVIRSKYKELHDSLRVWLESHLLECIEEGSLKLEDPKRTANLIYTILEGAYYYLCMEKNVAKKDEIMEQYKQHAYDILKLEA</sequence>
<dbReference type="InterPro" id="IPR036271">
    <property type="entry name" value="Tet_transcr_reg_TetR-rel_C_sf"/>
</dbReference>
<name>A0A0L8AHW3_9BACT</name>
<evidence type="ECO:0000259" key="10">
    <source>
        <dbReference type="PROSITE" id="PS50977"/>
    </source>
</evidence>
<dbReference type="SUPFAM" id="SSF46689">
    <property type="entry name" value="Homeodomain-like"/>
    <property type="match status" value="1"/>
</dbReference>
<dbReference type="PROSITE" id="PS50977">
    <property type="entry name" value="HTH_TETR_2"/>
    <property type="match status" value="1"/>
</dbReference>
<evidence type="ECO:0000256" key="9">
    <source>
        <dbReference type="PROSITE-ProRule" id="PRU00335"/>
    </source>
</evidence>
<feature type="domain" description="HTH tetR-type" evidence="10">
    <location>
        <begin position="8"/>
        <end position="68"/>
    </location>
</feature>
<organism evidence="11 12">
    <name type="scientific">Roseivirga seohaensis subsp. aquiponti</name>
    <dbReference type="NCBI Taxonomy" id="1566026"/>
    <lineage>
        <taxon>Bacteria</taxon>
        <taxon>Pseudomonadati</taxon>
        <taxon>Bacteroidota</taxon>
        <taxon>Cytophagia</taxon>
        <taxon>Cytophagales</taxon>
        <taxon>Roseivirgaceae</taxon>
        <taxon>Roseivirga</taxon>
    </lineage>
</organism>
<dbReference type="PANTHER" id="PTHR43479:SF11">
    <property type="entry name" value="ACREF_ENVCD OPERON REPRESSOR-RELATED"/>
    <property type="match status" value="1"/>
</dbReference>
<dbReference type="PATRIC" id="fig|1566026.4.peg.1246"/>
<dbReference type="OrthoDB" id="7618612at2"/>
<dbReference type="InterPro" id="IPR050624">
    <property type="entry name" value="HTH-type_Tx_Regulator"/>
</dbReference>
<dbReference type="Pfam" id="PF00440">
    <property type="entry name" value="TetR_N"/>
    <property type="match status" value="1"/>
</dbReference>
<keyword evidence="6 9" id="KW-0238">DNA-binding</keyword>
<evidence type="ECO:0000256" key="8">
    <source>
        <dbReference type="ARBA" id="ARBA00030200"/>
    </source>
</evidence>
<evidence type="ECO:0000256" key="5">
    <source>
        <dbReference type="ARBA" id="ARBA00023015"/>
    </source>
</evidence>
<keyword evidence="4" id="KW-0678">Repressor</keyword>
<dbReference type="Proteomes" id="UP000036908">
    <property type="component" value="Unassembled WGS sequence"/>
</dbReference>
<keyword evidence="12" id="KW-1185">Reference proteome</keyword>
<comment type="caution">
    <text evidence="11">The sequence shown here is derived from an EMBL/GenBank/DDBJ whole genome shotgun (WGS) entry which is preliminary data.</text>
</comment>
<comment type="subunit">
    <text evidence="2">Homodimer.</text>
</comment>
<keyword evidence="5" id="KW-0805">Transcription regulation</keyword>
<comment type="function">
    <text evidence="1">Represses transcription of the icaADBC operon necessary for biofilm production.</text>
</comment>
<feature type="DNA-binding region" description="H-T-H motif" evidence="9">
    <location>
        <begin position="31"/>
        <end position="50"/>
    </location>
</feature>
<dbReference type="SUPFAM" id="SSF48498">
    <property type="entry name" value="Tetracyclin repressor-like, C-terminal domain"/>
    <property type="match status" value="1"/>
</dbReference>
<evidence type="ECO:0000256" key="6">
    <source>
        <dbReference type="ARBA" id="ARBA00023125"/>
    </source>
</evidence>
<dbReference type="InterPro" id="IPR009057">
    <property type="entry name" value="Homeodomain-like_sf"/>
</dbReference>
<dbReference type="AlphaFoldDB" id="A0A0L8AHW3"/>
<dbReference type="RefSeq" id="WP_053224498.1">
    <property type="nucleotide sequence ID" value="NZ_JSVA01000017.1"/>
</dbReference>
<evidence type="ECO:0000256" key="3">
    <source>
        <dbReference type="ARBA" id="ARBA00014341"/>
    </source>
</evidence>
<evidence type="ECO:0000256" key="4">
    <source>
        <dbReference type="ARBA" id="ARBA00022491"/>
    </source>
</evidence>
<dbReference type="InterPro" id="IPR041646">
    <property type="entry name" value="IcaR_C"/>
</dbReference>
<reference evidence="12" key="1">
    <citation type="submission" date="2014-11" db="EMBL/GenBank/DDBJ databases">
        <title>Genome sequencing of Roseivirga sp. D-25.</title>
        <authorList>
            <person name="Selvaratnam C."/>
            <person name="Thevarajoo S."/>
            <person name="Goh K.M."/>
            <person name="Eee R."/>
            <person name="Chan K.-G."/>
            <person name="Chong C.S."/>
        </authorList>
    </citation>
    <scope>NUCLEOTIDE SEQUENCE [LARGE SCALE GENOMIC DNA]</scope>
    <source>
        <strain evidence="12">D-25</strain>
    </source>
</reference>
<dbReference type="PANTHER" id="PTHR43479">
    <property type="entry name" value="ACREF/ENVCD OPERON REPRESSOR-RELATED"/>
    <property type="match status" value="1"/>
</dbReference>
<dbReference type="GO" id="GO:0003677">
    <property type="term" value="F:DNA binding"/>
    <property type="evidence" value="ECO:0007669"/>
    <property type="project" value="UniProtKB-UniRule"/>
</dbReference>
<evidence type="ECO:0000256" key="2">
    <source>
        <dbReference type="ARBA" id="ARBA00011738"/>
    </source>
</evidence>
<evidence type="ECO:0000256" key="1">
    <source>
        <dbReference type="ARBA" id="ARBA00002291"/>
    </source>
</evidence>
<evidence type="ECO:0000313" key="11">
    <source>
        <dbReference type="EMBL" id="KOF01978.1"/>
    </source>
</evidence>
<dbReference type="InterPro" id="IPR001647">
    <property type="entry name" value="HTH_TetR"/>
</dbReference>